<sequence>MHFIFSTAFLLFLLLGNHLCNICHHCRLLQKDPACRHPDHYYPPVAFCGATGSHCATVNMSIIEANGSPPITFGDPKVSQWAVFKGCVRPEYCEDLKKLNASKDRALSKVGMMLVNCSSCVEEYCNRGANSILNYFVSMRLFIFLIVIFSIYT</sequence>
<keyword evidence="2" id="KW-0732">Signal</keyword>
<comment type="caution">
    <text evidence="3">The sequence shown here is derived from an EMBL/GenBank/DDBJ whole genome shotgun (WGS) entry which is preliminary data.</text>
</comment>
<feature type="signal peptide" evidence="2">
    <location>
        <begin position="1"/>
        <end position="20"/>
    </location>
</feature>
<dbReference type="Proteomes" id="UP000801492">
    <property type="component" value="Unassembled WGS sequence"/>
</dbReference>
<dbReference type="EMBL" id="VTPC01000467">
    <property type="protein sequence ID" value="KAF2905681.1"/>
    <property type="molecule type" value="Genomic_DNA"/>
</dbReference>
<evidence type="ECO:0000256" key="1">
    <source>
        <dbReference type="SAM" id="Phobius"/>
    </source>
</evidence>
<dbReference type="AlphaFoldDB" id="A0A8K0DK42"/>
<gene>
    <name evidence="3" type="ORF">ILUMI_00491</name>
</gene>
<feature type="transmembrane region" description="Helical" evidence="1">
    <location>
        <begin position="132"/>
        <end position="152"/>
    </location>
</feature>
<keyword evidence="1" id="KW-0472">Membrane</keyword>
<name>A0A8K0DK42_IGNLU</name>
<accession>A0A8K0DK42</accession>
<evidence type="ECO:0000256" key="2">
    <source>
        <dbReference type="SAM" id="SignalP"/>
    </source>
</evidence>
<keyword evidence="1" id="KW-1133">Transmembrane helix</keyword>
<evidence type="ECO:0000313" key="4">
    <source>
        <dbReference type="Proteomes" id="UP000801492"/>
    </source>
</evidence>
<reference evidence="3" key="1">
    <citation type="submission" date="2019-08" db="EMBL/GenBank/DDBJ databases">
        <title>The genome of the North American firefly Photinus pyralis.</title>
        <authorList>
            <consortium name="Photinus pyralis genome working group"/>
            <person name="Fallon T.R."/>
            <person name="Sander Lower S.E."/>
            <person name="Weng J.-K."/>
        </authorList>
    </citation>
    <scope>NUCLEOTIDE SEQUENCE</scope>
    <source>
        <strain evidence="3">TRF0915ILg1</strain>
        <tissue evidence="3">Whole body</tissue>
    </source>
</reference>
<evidence type="ECO:0000313" key="3">
    <source>
        <dbReference type="EMBL" id="KAF2905681.1"/>
    </source>
</evidence>
<keyword evidence="4" id="KW-1185">Reference proteome</keyword>
<protein>
    <submittedName>
        <fullName evidence="3">Uncharacterized protein</fullName>
    </submittedName>
</protein>
<proteinExistence type="predicted"/>
<organism evidence="3 4">
    <name type="scientific">Ignelater luminosus</name>
    <name type="common">Cucubano</name>
    <name type="synonym">Pyrophorus luminosus</name>
    <dbReference type="NCBI Taxonomy" id="2038154"/>
    <lineage>
        <taxon>Eukaryota</taxon>
        <taxon>Metazoa</taxon>
        <taxon>Ecdysozoa</taxon>
        <taxon>Arthropoda</taxon>
        <taxon>Hexapoda</taxon>
        <taxon>Insecta</taxon>
        <taxon>Pterygota</taxon>
        <taxon>Neoptera</taxon>
        <taxon>Endopterygota</taxon>
        <taxon>Coleoptera</taxon>
        <taxon>Polyphaga</taxon>
        <taxon>Elateriformia</taxon>
        <taxon>Elateroidea</taxon>
        <taxon>Elateridae</taxon>
        <taxon>Agrypninae</taxon>
        <taxon>Pyrophorini</taxon>
        <taxon>Ignelater</taxon>
    </lineage>
</organism>
<keyword evidence="1" id="KW-0812">Transmembrane</keyword>
<feature type="chain" id="PRO_5035467479" evidence="2">
    <location>
        <begin position="21"/>
        <end position="153"/>
    </location>
</feature>